<dbReference type="Pfam" id="PF00443">
    <property type="entry name" value="UCH"/>
    <property type="match status" value="1"/>
</dbReference>
<dbReference type="EC" id="3.4.19.12" evidence="3"/>
<feature type="region of interest" description="Disordered" evidence="8">
    <location>
        <begin position="812"/>
        <end position="832"/>
    </location>
</feature>
<feature type="region of interest" description="Disordered" evidence="8">
    <location>
        <begin position="503"/>
        <end position="547"/>
    </location>
</feature>
<reference evidence="10" key="1">
    <citation type="submission" date="2013-10" db="EMBL/GenBank/DDBJ databases">
        <title>Genomic analysis of the causative agents of coccidiosis in chickens.</title>
        <authorList>
            <person name="Reid A.J."/>
            <person name="Blake D."/>
            <person name="Billington K."/>
            <person name="Browne H."/>
            <person name="Dunn M."/>
            <person name="Hung S."/>
            <person name="Kawahara F."/>
            <person name="Miranda-Saavedra D."/>
            <person name="Mourier T."/>
            <person name="Nagra H."/>
            <person name="Otto T.D."/>
            <person name="Rawlings N."/>
            <person name="Sanchez A."/>
            <person name="Sanders M."/>
            <person name="Subramaniam C."/>
            <person name="Tay Y."/>
            <person name="Dear P."/>
            <person name="Doerig C."/>
            <person name="Gruber A."/>
            <person name="Parkinson J."/>
            <person name="Shirley M."/>
            <person name="Wan K.L."/>
            <person name="Berriman M."/>
            <person name="Tomley F."/>
            <person name="Pain A."/>
        </authorList>
    </citation>
    <scope>NUCLEOTIDE SEQUENCE [LARGE SCALE GENOMIC DNA]</scope>
    <source>
        <strain evidence="10">Houghton</strain>
    </source>
</reference>
<evidence type="ECO:0000256" key="7">
    <source>
        <dbReference type="ARBA" id="ARBA00022807"/>
    </source>
</evidence>
<proteinExistence type="inferred from homology"/>
<evidence type="ECO:0000259" key="9">
    <source>
        <dbReference type="PROSITE" id="PS50235"/>
    </source>
</evidence>
<dbReference type="InterPro" id="IPR028889">
    <property type="entry name" value="USP"/>
</dbReference>
<dbReference type="InterPro" id="IPR018200">
    <property type="entry name" value="USP_CS"/>
</dbReference>
<feature type="compositionally biased region" description="Low complexity" evidence="8">
    <location>
        <begin position="473"/>
        <end position="487"/>
    </location>
</feature>
<comment type="catalytic activity">
    <reaction evidence="1">
        <text>Thiol-dependent hydrolysis of ester, thioester, amide, peptide and isopeptide bonds formed by the C-terminal Gly of ubiquitin (a 76-residue protein attached to proteins as an intracellular targeting signal).</text>
        <dbReference type="EC" id="3.4.19.12"/>
    </reaction>
</comment>
<keyword evidence="7" id="KW-0788">Thiol protease</keyword>
<dbReference type="PROSITE" id="PS50235">
    <property type="entry name" value="USP_3"/>
    <property type="match status" value="1"/>
</dbReference>
<evidence type="ECO:0000256" key="3">
    <source>
        <dbReference type="ARBA" id="ARBA00012759"/>
    </source>
</evidence>
<feature type="compositionally biased region" description="Polar residues" evidence="8">
    <location>
        <begin position="1"/>
        <end position="15"/>
    </location>
</feature>
<feature type="compositionally biased region" description="Pro residues" evidence="8">
    <location>
        <begin position="1217"/>
        <end position="1230"/>
    </location>
</feature>
<dbReference type="VEuPathDB" id="ToxoDB:EBH_0006650"/>
<reference evidence="10" key="2">
    <citation type="submission" date="2013-10" db="EMBL/GenBank/DDBJ databases">
        <authorList>
            <person name="Aslett M."/>
        </authorList>
    </citation>
    <scope>NUCLEOTIDE SEQUENCE [LARGE SCALE GENOMIC DNA]</scope>
    <source>
        <strain evidence="10">Houghton</strain>
    </source>
</reference>
<evidence type="ECO:0000256" key="8">
    <source>
        <dbReference type="SAM" id="MobiDB-lite"/>
    </source>
</evidence>
<feature type="compositionally biased region" description="Basic residues" evidence="8">
    <location>
        <begin position="505"/>
        <end position="515"/>
    </location>
</feature>
<dbReference type="GO" id="GO:0006508">
    <property type="term" value="P:proteolysis"/>
    <property type="evidence" value="ECO:0007669"/>
    <property type="project" value="UniProtKB-KW"/>
</dbReference>
<evidence type="ECO:0000256" key="5">
    <source>
        <dbReference type="ARBA" id="ARBA00022786"/>
    </source>
</evidence>
<dbReference type="InterPro" id="IPR038765">
    <property type="entry name" value="Papain-like_cys_pep_sf"/>
</dbReference>
<feature type="compositionally biased region" description="Low complexity" evidence="8">
    <location>
        <begin position="373"/>
        <end position="385"/>
    </location>
</feature>
<dbReference type="InterPro" id="IPR001394">
    <property type="entry name" value="Peptidase_C19_UCH"/>
</dbReference>
<feature type="region of interest" description="Disordered" evidence="8">
    <location>
        <begin position="562"/>
        <end position="583"/>
    </location>
</feature>
<feature type="region of interest" description="Disordered" evidence="8">
    <location>
        <begin position="1"/>
        <end position="85"/>
    </location>
</feature>
<keyword evidence="11" id="KW-1185">Reference proteome</keyword>
<feature type="domain" description="USP" evidence="9">
    <location>
        <begin position="641"/>
        <end position="1273"/>
    </location>
</feature>
<feature type="region of interest" description="Disordered" evidence="8">
    <location>
        <begin position="934"/>
        <end position="986"/>
    </location>
</feature>
<dbReference type="OrthoDB" id="292964at2759"/>
<feature type="compositionally biased region" description="Basic and acidic residues" evidence="8">
    <location>
        <begin position="461"/>
        <end position="472"/>
    </location>
</feature>
<protein>
    <recommendedName>
        <fullName evidence="3">ubiquitinyl hydrolase 1</fullName>
        <ecNumber evidence="3">3.4.19.12</ecNumber>
    </recommendedName>
</protein>
<feature type="region of interest" description="Disordered" evidence="8">
    <location>
        <begin position="1199"/>
        <end position="1236"/>
    </location>
</feature>
<feature type="region of interest" description="Disordered" evidence="8">
    <location>
        <begin position="675"/>
        <end position="697"/>
    </location>
</feature>
<keyword evidence="4" id="KW-0645">Protease</keyword>
<dbReference type="GO" id="GO:0016579">
    <property type="term" value="P:protein deubiquitination"/>
    <property type="evidence" value="ECO:0007669"/>
    <property type="project" value="InterPro"/>
</dbReference>
<dbReference type="GO" id="GO:0004843">
    <property type="term" value="F:cysteine-type deubiquitinase activity"/>
    <property type="evidence" value="ECO:0007669"/>
    <property type="project" value="UniProtKB-EC"/>
</dbReference>
<evidence type="ECO:0000256" key="4">
    <source>
        <dbReference type="ARBA" id="ARBA00022670"/>
    </source>
</evidence>
<feature type="compositionally biased region" description="Polar residues" evidence="8">
    <location>
        <begin position="54"/>
        <end position="67"/>
    </location>
</feature>
<name>U6LVE4_9EIME</name>
<feature type="region of interest" description="Disordered" evidence="8">
    <location>
        <begin position="114"/>
        <end position="151"/>
    </location>
</feature>
<gene>
    <name evidence="10" type="ORF">EBH_0006650</name>
</gene>
<dbReference type="InterPro" id="IPR050164">
    <property type="entry name" value="Peptidase_C19"/>
</dbReference>
<organism evidence="10 11">
    <name type="scientific">Eimeria brunetti</name>
    <dbReference type="NCBI Taxonomy" id="51314"/>
    <lineage>
        <taxon>Eukaryota</taxon>
        <taxon>Sar</taxon>
        <taxon>Alveolata</taxon>
        <taxon>Apicomplexa</taxon>
        <taxon>Conoidasida</taxon>
        <taxon>Coccidia</taxon>
        <taxon>Eucoccidiorida</taxon>
        <taxon>Eimeriorina</taxon>
        <taxon>Eimeriidae</taxon>
        <taxon>Eimeria</taxon>
    </lineage>
</organism>
<feature type="compositionally biased region" description="Low complexity" evidence="8">
    <location>
        <begin position="426"/>
        <end position="436"/>
    </location>
</feature>
<evidence type="ECO:0000313" key="10">
    <source>
        <dbReference type="EMBL" id="CDJ53238.1"/>
    </source>
</evidence>
<feature type="region of interest" description="Disordered" evidence="8">
    <location>
        <begin position="396"/>
        <end position="415"/>
    </location>
</feature>
<dbReference type="PROSITE" id="PS00973">
    <property type="entry name" value="USP_2"/>
    <property type="match status" value="1"/>
</dbReference>
<dbReference type="GO" id="GO:0005634">
    <property type="term" value="C:nucleus"/>
    <property type="evidence" value="ECO:0007669"/>
    <property type="project" value="TreeGrafter"/>
</dbReference>
<evidence type="ECO:0000256" key="6">
    <source>
        <dbReference type="ARBA" id="ARBA00022801"/>
    </source>
</evidence>
<evidence type="ECO:0000256" key="2">
    <source>
        <dbReference type="ARBA" id="ARBA00009085"/>
    </source>
</evidence>
<comment type="similarity">
    <text evidence="2">Belongs to the peptidase C19 family.</text>
</comment>
<dbReference type="EMBL" id="HG713284">
    <property type="protein sequence ID" value="CDJ53238.1"/>
    <property type="molecule type" value="Genomic_DNA"/>
</dbReference>
<dbReference type="GO" id="GO:0005829">
    <property type="term" value="C:cytosol"/>
    <property type="evidence" value="ECO:0007669"/>
    <property type="project" value="TreeGrafter"/>
</dbReference>
<dbReference type="Proteomes" id="UP000030750">
    <property type="component" value="Unassembled WGS sequence"/>
</dbReference>
<feature type="compositionally biased region" description="Basic and acidic residues" evidence="8">
    <location>
        <begin position="975"/>
        <end position="986"/>
    </location>
</feature>
<dbReference type="PANTHER" id="PTHR24006:SF758">
    <property type="entry name" value="UBIQUITIN CARBOXYL-TERMINAL HYDROLASE 36"/>
    <property type="match status" value="1"/>
</dbReference>
<keyword evidence="6" id="KW-0378">Hydrolase</keyword>
<evidence type="ECO:0000313" key="11">
    <source>
        <dbReference type="Proteomes" id="UP000030750"/>
    </source>
</evidence>
<dbReference type="Gene3D" id="3.90.70.10">
    <property type="entry name" value="Cysteine proteinases"/>
    <property type="match status" value="1"/>
</dbReference>
<keyword evidence="5" id="KW-0833">Ubl conjugation pathway</keyword>
<sequence>MNLQNSGSFSRTPEGSSGGGQQEPRASASTSRSQGNRESHQTCLEAVQDFVEGSQRNGVSLNSSDTAQAALPSLPPARKPDSSLIPTQGAAVTALTQTVAALNLCGPGEPLVRPPARRCLEDPKQSHVPQTQQQEEQEHQHQPKQKQKAHQQDMLLPLAMPLGEGNIEDLWPLNLARQPSAEMMQHVIKAPERHQDPIDAFAQGRLNPATPTEAVTAPQGMRAEQGRARQEMGTCISAADSHKINGNNTKKRVTSNGCDGADDGNSYCSNRSINSNSWLGRPQQLPLTSNVPCSLTGVFQPRGDCPVGPCDVVATGVSAAAASSTTAEAGAFSRGEVCETVDFTSAKKADALHGLLNARCKCRRGERNGSTENDGGSNDSSADNDNMQRVCCGVRSSEDTSSEFLKNARGPPRQLRNAATADILDSSNGSHSSHSGIHPQEQQGVPDEKHLQQLLQQQPHKQPEVLQTEKKGQSQQLLQAQKQQQQQKPREFVRRLALGLLMGHRASRKERRERRNRVNETHQDQQQQDEEQEQRQRQQQKQQEDDADWEACCLLQPADERTDGLAAESRSNNNNGTGLGGYRRAPSKLQRMAFSFGCFGEASQRRTDVQRENCRSLTPAQYKAWRRRHETYADDGSLFPRGLANLKNTCFLNAALQALAGIPSFVASLQDDLPSEPGVGEAQWQGTPNACDVAHDGNKDAASATAAAACSSTTASPDSEEARGQQTQQLPKVQLRSEQQTEERKELLQQQLVQRQELLQRLRLQQERREKHQPECLGSLDKNQRRLLLREFFTLLCRLTCCPSIRPYGNAEETPPVDLAAQRPRESNSAATCRLEHQQQQQQRQVQQMPAVDTDTIRPERLRRALVAPLAGLLLNDCNMQQQQDCHEFLRGLIDLIHEIFKTSRWEREEAAAAEQLLQLQAILPVSDEEPSALTSLGPLRIPGTADDDRQEQRHMKPIQAQLAGAPIEGNESSEPDKAVGGDGGDVERAEKTWREYIRDQASPMADFFAGQLCSEIQCAGCRHSLFIYEPAWDLSLPLPLHGNKVSLDNLLEGFFGSEELEFSCSKCHSPACKAHRTIRYTHPPKVLLLQIKRFSASGQKRRTRVEFPVEELVIETKRESATFRLIAVIEHNGSSCQSGHYVAYVRRRRFVAPVVLPPSTAGATSGRPETPRNAACSPSEFLKRIGIFKGFTSFASHSLRHPNGPSTAPPSGTSPREPPQESPFRPPRPAMSFEGMADDGTEWFRFDDGLVLPVSEAEVFSAEAYCLFYSRTDNTERQCSSSSKQESSAIAGATGSSKLGFIKTTSGCLP</sequence>
<feature type="region of interest" description="Disordered" evidence="8">
    <location>
        <begin position="709"/>
        <end position="741"/>
    </location>
</feature>
<feature type="region of interest" description="Disordered" evidence="8">
    <location>
        <begin position="365"/>
        <end position="387"/>
    </location>
</feature>
<feature type="compositionally biased region" description="Low complexity" evidence="8">
    <location>
        <begin position="1203"/>
        <end position="1216"/>
    </location>
</feature>
<dbReference type="PANTHER" id="PTHR24006">
    <property type="entry name" value="UBIQUITIN CARBOXYL-TERMINAL HYDROLASE"/>
    <property type="match status" value="1"/>
</dbReference>
<evidence type="ECO:0000256" key="1">
    <source>
        <dbReference type="ARBA" id="ARBA00000707"/>
    </source>
</evidence>
<feature type="region of interest" description="Disordered" evidence="8">
    <location>
        <begin position="424"/>
        <end position="490"/>
    </location>
</feature>
<dbReference type="SUPFAM" id="SSF54001">
    <property type="entry name" value="Cysteine proteinases"/>
    <property type="match status" value="1"/>
</dbReference>
<accession>U6LVE4</accession>